<feature type="repeat" description="WD" evidence="6">
    <location>
        <begin position="223"/>
        <end position="254"/>
    </location>
</feature>
<dbReference type="PROSITE" id="PS50294">
    <property type="entry name" value="WD_REPEATS_REGION"/>
    <property type="match status" value="2"/>
</dbReference>
<dbReference type="PROSITE" id="PS00678">
    <property type="entry name" value="WD_REPEATS_1"/>
    <property type="match status" value="1"/>
</dbReference>
<evidence type="ECO:0000256" key="3">
    <source>
        <dbReference type="ARBA" id="ARBA00022490"/>
    </source>
</evidence>
<dbReference type="Proteomes" id="UP000494040">
    <property type="component" value="Unassembled WGS sequence"/>
</dbReference>
<sequence>MPFHLFNVLQGHSKDVRAVSVTPEGSILSGSRDLLAKLWTPAGTDGFVHSATYKGHEEYITCVQSIPPSEAFPRGLYVTGGYDRKILIFNPETEEVIITLEGHTSAVTSIFAVKNDCILTSSSDGTAKMWNIYARVAKVTFTGHDLPVWSVIYLTAGFIVTGCADKIVRVFKKDGTISCSLEGHTDCVRALAPLNDSVQFLSCGNDGIVRRWSAYNDGCLQAYHGHSNSIYAIVTSLDNTFFVTAGEDSQLILWTNIFAEPNIEQIEHPSQTIWDVAILPNNDIVTGASDGNIRIFSQDDERMASVEVMAAFVKECEEAKNVANLNETTRMDTRESNEVKGDGGAKQTSDFVFFVDVEDGKPPLKLYYNKGDDEYESAKKFIDQNNLSYAYLQQIVDFIRQNTPQTSTKPSEPYIDPFTGGSRYIPGGDRDDQSTGKDSSNSSVEPLSKSIFPQKEYVLFEVANIPKIQDKILELCPKTATGEIDSDRINTIITLGTTNVKPSSDALHILMDMMHWPEGNVFPVLDITRLAIRKDVINHKLCSNEFGPKLMKNILGYMAPSSLPVNKMLAIRVICNMMSQPSGEELYAKNKDDIFSLLRTSVIEGTNFNKPLQVAAATLLLNSSVYFTKKNDPNEIRDCLVYVQDLLNFFKDEEAIFRAVVSLGTLYCYSKDSLISSMTLNFLTSQISQSKVEKVVTACKYILNQWESVNKNV</sequence>
<dbReference type="GO" id="GO:0005737">
    <property type="term" value="C:cytoplasm"/>
    <property type="evidence" value="ECO:0007669"/>
    <property type="project" value="UniProtKB-SubCell"/>
</dbReference>
<evidence type="ECO:0000259" key="8">
    <source>
        <dbReference type="PROSITE" id="PS51394"/>
    </source>
</evidence>
<dbReference type="InterPro" id="IPR011989">
    <property type="entry name" value="ARM-like"/>
</dbReference>
<dbReference type="GO" id="GO:0043130">
    <property type="term" value="F:ubiquitin binding"/>
    <property type="evidence" value="ECO:0007669"/>
    <property type="project" value="TreeGrafter"/>
</dbReference>
<dbReference type="CTD" id="43978"/>
<dbReference type="PROSITE" id="PS51394">
    <property type="entry name" value="PFU"/>
    <property type="match status" value="1"/>
</dbReference>
<feature type="compositionally biased region" description="Polar residues" evidence="7">
    <location>
        <begin position="436"/>
        <end position="445"/>
    </location>
</feature>
<dbReference type="PANTHER" id="PTHR19849">
    <property type="entry name" value="PHOSPHOLIPASE A-2-ACTIVATING PROTEIN"/>
    <property type="match status" value="1"/>
</dbReference>
<evidence type="ECO:0000256" key="4">
    <source>
        <dbReference type="ARBA" id="ARBA00022574"/>
    </source>
</evidence>
<dbReference type="Gene3D" id="2.130.10.10">
    <property type="entry name" value="YVTN repeat-like/Quinoprotein amine dehydrogenase"/>
    <property type="match status" value="1"/>
</dbReference>
<keyword evidence="5" id="KW-0677">Repeat</keyword>
<evidence type="ECO:0000313" key="10">
    <source>
        <dbReference type="EnsemblMetazoa" id="XP_014246120.1"/>
    </source>
</evidence>
<keyword evidence="4 6" id="KW-0853">WD repeat</keyword>
<dbReference type="OMA" id="DKCIYYW"/>
<dbReference type="Gene3D" id="1.25.10.10">
    <property type="entry name" value="Leucine-rich Repeat Variant"/>
    <property type="match status" value="1"/>
</dbReference>
<dbReference type="SMART" id="SM00320">
    <property type="entry name" value="WD40"/>
    <property type="match status" value="7"/>
</dbReference>
<dbReference type="InterPro" id="IPR036322">
    <property type="entry name" value="WD40_repeat_dom_sf"/>
</dbReference>
<dbReference type="InterPro" id="IPR001680">
    <property type="entry name" value="WD40_rpt"/>
</dbReference>
<dbReference type="Pfam" id="PF08324">
    <property type="entry name" value="PUL"/>
    <property type="match status" value="1"/>
</dbReference>
<dbReference type="InterPro" id="IPR015943">
    <property type="entry name" value="WD40/YVTN_repeat-like_dom_sf"/>
</dbReference>
<evidence type="ECO:0008006" key="12">
    <source>
        <dbReference type="Google" id="ProtNLM"/>
    </source>
</evidence>
<dbReference type="KEGG" id="clec:106664696"/>
<dbReference type="AlphaFoldDB" id="A0A8I6RGY1"/>
<dbReference type="SUPFAM" id="SSF50978">
    <property type="entry name" value="WD40 repeat-like"/>
    <property type="match status" value="1"/>
</dbReference>
<proteinExistence type="inferred from homology"/>
<dbReference type="RefSeq" id="XP_014246120.1">
    <property type="nucleotide sequence ID" value="XM_014390634.2"/>
</dbReference>
<feature type="domain" description="PUL" evidence="9">
    <location>
        <begin position="450"/>
        <end position="705"/>
    </location>
</feature>
<dbReference type="OrthoDB" id="10265988at2759"/>
<dbReference type="GO" id="GO:0010992">
    <property type="term" value="P:ubiquitin recycling"/>
    <property type="evidence" value="ECO:0007669"/>
    <property type="project" value="TreeGrafter"/>
</dbReference>
<feature type="repeat" description="WD" evidence="6">
    <location>
        <begin position="181"/>
        <end position="222"/>
    </location>
</feature>
<evidence type="ECO:0000256" key="1">
    <source>
        <dbReference type="ARBA" id="ARBA00004496"/>
    </source>
</evidence>
<dbReference type="PROSITE" id="PS50082">
    <property type="entry name" value="WD_REPEATS_2"/>
    <property type="match status" value="4"/>
</dbReference>
<evidence type="ECO:0000256" key="7">
    <source>
        <dbReference type="SAM" id="MobiDB-lite"/>
    </source>
</evidence>
<evidence type="ECO:0000256" key="6">
    <source>
        <dbReference type="PROSITE-ProRule" id="PRU00221"/>
    </source>
</evidence>
<reference evidence="10" key="1">
    <citation type="submission" date="2022-01" db="UniProtKB">
        <authorList>
            <consortium name="EnsemblMetazoa"/>
        </authorList>
    </citation>
    <scope>IDENTIFICATION</scope>
</reference>
<comment type="similarity">
    <text evidence="2">Belongs to the WD repeat PLAP family.</text>
</comment>
<dbReference type="InterPro" id="IPR013535">
    <property type="entry name" value="PUL_dom"/>
</dbReference>
<dbReference type="Pfam" id="PF09070">
    <property type="entry name" value="PFU"/>
    <property type="match status" value="1"/>
</dbReference>
<evidence type="ECO:0000313" key="11">
    <source>
        <dbReference type="Proteomes" id="UP000494040"/>
    </source>
</evidence>
<dbReference type="CDD" id="cd00200">
    <property type="entry name" value="WD40"/>
    <property type="match status" value="1"/>
</dbReference>
<feature type="domain" description="PFU" evidence="8">
    <location>
        <begin position="311"/>
        <end position="413"/>
    </location>
</feature>
<keyword evidence="11" id="KW-1185">Reference proteome</keyword>
<protein>
    <recommendedName>
        <fullName evidence="12">Phospholipase A-2-activating protein</fullName>
    </recommendedName>
</protein>
<comment type="subcellular location">
    <subcellularLocation>
        <location evidence="1">Cytoplasm</location>
    </subcellularLocation>
</comment>
<dbReference type="PANTHER" id="PTHR19849:SF0">
    <property type="entry name" value="PHOSPHOLIPASE A-2-ACTIVATING PROTEIN"/>
    <property type="match status" value="1"/>
</dbReference>
<feature type="repeat" description="WD" evidence="6">
    <location>
        <begin position="9"/>
        <end position="39"/>
    </location>
</feature>
<keyword evidence="3" id="KW-0963">Cytoplasm</keyword>
<dbReference type="InterPro" id="IPR038122">
    <property type="entry name" value="PFU_sf"/>
</dbReference>
<accession>A0A8I6RGY1</accession>
<name>A0A8I6RGY1_CIMLE</name>
<dbReference type="PROSITE" id="PS51396">
    <property type="entry name" value="PUL"/>
    <property type="match status" value="1"/>
</dbReference>
<organism evidence="10 11">
    <name type="scientific">Cimex lectularius</name>
    <name type="common">Bed bug</name>
    <name type="synonym">Acanthia lectularia</name>
    <dbReference type="NCBI Taxonomy" id="79782"/>
    <lineage>
        <taxon>Eukaryota</taxon>
        <taxon>Metazoa</taxon>
        <taxon>Ecdysozoa</taxon>
        <taxon>Arthropoda</taxon>
        <taxon>Hexapoda</taxon>
        <taxon>Insecta</taxon>
        <taxon>Pterygota</taxon>
        <taxon>Neoptera</taxon>
        <taxon>Paraneoptera</taxon>
        <taxon>Hemiptera</taxon>
        <taxon>Heteroptera</taxon>
        <taxon>Panheteroptera</taxon>
        <taxon>Cimicomorpha</taxon>
        <taxon>Cimicidae</taxon>
        <taxon>Cimex</taxon>
    </lineage>
</organism>
<evidence type="ECO:0000259" key="9">
    <source>
        <dbReference type="PROSITE" id="PS51396"/>
    </source>
</evidence>
<feature type="repeat" description="WD" evidence="6">
    <location>
        <begin position="100"/>
        <end position="132"/>
    </location>
</feature>
<evidence type="ECO:0000256" key="2">
    <source>
        <dbReference type="ARBA" id="ARBA00008495"/>
    </source>
</evidence>
<dbReference type="Pfam" id="PF00400">
    <property type="entry name" value="WD40"/>
    <property type="match status" value="6"/>
</dbReference>
<evidence type="ECO:0000256" key="5">
    <source>
        <dbReference type="ARBA" id="ARBA00022737"/>
    </source>
</evidence>
<dbReference type="GeneID" id="106664696"/>
<dbReference type="InterPro" id="IPR019775">
    <property type="entry name" value="WD40_repeat_CS"/>
</dbReference>
<feature type="region of interest" description="Disordered" evidence="7">
    <location>
        <begin position="403"/>
        <end position="447"/>
    </location>
</feature>
<dbReference type="EnsemblMetazoa" id="XM_014390634.2">
    <property type="protein sequence ID" value="XP_014246120.1"/>
    <property type="gene ID" value="LOC106664696"/>
</dbReference>
<dbReference type="GO" id="GO:0005634">
    <property type="term" value="C:nucleus"/>
    <property type="evidence" value="ECO:0007669"/>
    <property type="project" value="TreeGrafter"/>
</dbReference>
<dbReference type="InterPro" id="IPR015155">
    <property type="entry name" value="PFU"/>
</dbReference>
<dbReference type="Gene3D" id="3.10.20.870">
    <property type="entry name" value="PFU (PLAA family ubiquitin binding), C-terminal domain"/>
    <property type="match status" value="1"/>
</dbReference>
<dbReference type="GO" id="GO:0043161">
    <property type="term" value="P:proteasome-mediated ubiquitin-dependent protein catabolic process"/>
    <property type="evidence" value="ECO:0007669"/>
    <property type="project" value="TreeGrafter"/>
</dbReference>